<dbReference type="Gene3D" id="3.20.20.100">
    <property type="entry name" value="NADP-dependent oxidoreductase domain"/>
    <property type="match status" value="1"/>
</dbReference>
<accession>A0ABX7FCL0</accession>
<dbReference type="SUPFAM" id="SSF51430">
    <property type="entry name" value="NAD(P)-linked oxidoreductase"/>
    <property type="match status" value="1"/>
</dbReference>
<dbReference type="InterPro" id="IPR036812">
    <property type="entry name" value="NAD(P)_OxRdtase_dom_sf"/>
</dbReference>
<evidence type="ECO:0000256" key="1">
    <source>
        <dbReference type="ARBA" id="ARBA00023002"/>
    </source>
</evidence>
<proteinExistence type="predicted"/>
<dbReference type="PANTHER" id="PTHR43625:SF40">
    <property type="entry name" value="ALDO-KETO REDUCTASE YAKC [NADP(+)]"/>
    <property type="match status" value="1"/>
</dbReference>
<feature type="domain" description="NADP-dependent oxidoreductase" evidence="2">
    <location>
        <begin position="16"/>
        <end position="292"/>
    </location>
</feature>
<dbReference type="PANTHER" id="PTHR43625">
    <property type="entry name" value="AFLATOXIN B1 ALDEHYDE REDUCTASE"/>
    <property type="match status" value="1"/>
</dbReference>
<keyword evidence="4" id="KW-1185">Reference proteome</keyword>
<reference evidence="3 4" key="1">
    <citation type="submission" date="2019-12" db="EMBL/GenBank/DDBJ databases">
        <title>Complete Genome Sequence of a Quorum-Sensing Bacterium,Rhodobacteraceae bacterium C31, Isolated from a marine microalgae symbiotic bacteria.</title>
        <authorList>
            <person name="Zhang Y."/>
        </authorList>
    </citation>
    <scope>NUCLEOTIDE SEQUENCE [LARGE SCALE GENOMIC DNA]</scope>
    <source>
        <strain evidence="3 4">C31</strain>
    </source>
</reference>
<organism evidence="3 4">
    <name type="scientific">Ponticoccus alexandrii</name>
    <dbReference type="NCBI Taxonomy" id="1943633"/>
    <lineage>
        <taxon>Bacteria</taxon>
        <taxon>Pseudomonadati</taxon>
        <taxon>Pseudomonadota</taxon>
        <taxon>Alphaproteobacteria</taxon>
        <taxon>Rhodobacterales</taxon>
        <taxon>Roseobacteraceae</taxon>
        <taxon>Ponticoccus</taxon>
    </lineage>
</organism>
<protein>
    <submittedName>
        <fullName evidence="3">Aldo/keto reductase</fullName>
    </submittedName>
</protein>
<dbReference type="Proteomes" id="UP000596387">
    <property type="component" value="Chromosome"/>
</dbReference>
<evidence type="ECO:0000313" key="3">
    <source>
        <dbReference type="EMBL" id="QRF67606.1"/>
    </source>
</evidence>
<evidence type="ECO:0000259" key="2">
    <source>
        <dbReference type="Pfam" id="PF00248"/>
    </source>
</evidence>
<dbReference type="InterPro" id="IPR050791">
    <property type="entry name" value="Aldo-Keto_reductase"/>
</dbReference>
<dbReference type="EMBL" id="CP047166">
    <property type="protein sequence ID" value="QRF67606.1"/>
    <property type="molecule type" value="Genomic_DNA"/>
</dbReference>
<sequence>MLTRSLGPDGPTLPALGVGAMSFADFYGPVTTEGSHAILNAARDAGIVHVDTSNVYGMGLSEETIGSYLATCKGETPFHIATKAGICRDPETGARGFDNSPEHLEAELDKSLMRMGLDRVDLFYVHRRDQRHEIEAVTEFLATLIAKGKIASFGFSEIAPTSLRRAAAVHPVAAVQSEYSLQTRAPELGLIQACEALGTALVAFSPVGRALLSDTPPTPQRVAASVFLKDNPRFIPGALERNIAASQPLRDLARQEGVATASLAIAWVLAQSESIFAIPGTRSTAHFAELVAGARLNPAPDLLAEIGRRLPVGWCHGARYSAAQAIGPEDYC</sequence>
<evidence type="ECO:0000313" key="4">
    <source>
        <dbReference type="Proteomes" id="UP000596387"/>
    </source>
</evidence>
<dbReference type="RefSeq" id="WP_023849612.1">
    <property type="nucleotide sequence ID" value="NZ_CP047166.1"/>
</dbReference>
<name>A0ABX7FCL0_9RHOB</name>
<gene>
    <name evidence="3" type="ORF">GQA70_15595</name>
</gene>
<keyword evidence="1" id="KW-0560">Oxidoreductase</keyword>
<dbReference type="InterPro" id="IPR023210">
    <property type="entry name" value="NADP_OxRdtase_dom"/>
</dbReference>
<dbReference type="Pfam" id="PF00248">
    <property type="entry name" value="Aldo_ket_red"/>
    <property type="match status" value="1"/>
</dbReference>